<reference evidence="1 2" key="1">
    <citation type="submission" date="2024-11" db="EMBL/GenBank/DDBJ databases">
        <title>A near-complete genome assembly of Cinchona calisaya.</title>
        <authorList>
            <person name="Lian D.C."/>
            <person name="Zhao X.W."/>
            <person name="Wei L."/>
        </authorList>
    </citation>
    <scope>NUCLEOTIDE SEQUENCE [LARGE SCALE GENOMIC DNA]</scope>
    <source>
        <tissue evidence="1">Nenye</tissue>
    </source>
</reference>
<dbReference type="EMBL" id="JBJUIK010000013">
    <property type="protein sequence ID" value="KAL3506287.1"/>
    <property type="molecule type" value="Genomic_DNA"/>
</dbReference>
<accession>A0ABD2YIX9</accession>
<evidence type="ECO:0000313" key="1">
    <source>
        <dbReference type="EMBL" id="KAL3506287.1"/>
    </source>
</evidence>
<protein>
    <recommendedName>
        <fullName evidence="3">Ribosomal protein L2</fullName>
    </recommendedName>
</protein>
<evidence type="ECO:0000313" key="2">
    <source>
        <dbReference type="Proteomes" id="UP001630127"/>
    </source>
</evidence>
<gene>
    <name evidence="1" type="ORF">ACH5RR_031669</name>
</gene>
<keyword evidence="2" id="KW-1185">Reference proteome</keyword>
<organism evidence="1 2">
    <name type="scientific">Cinchona calisaya</name>
    <dbReference type="NCBI Taxonomy" id="153742"/>
    <lineage>
        <taxon>Eukaryota</taxon>
        <taxon>Viridiplantae</taxon>
        <taxon>Streptophyta</taxon>
        <taxon>Embryophyta</taxon>
        <taxon>Tracheophyta</taxon>
        <taxon>Spermatophyta</taxon>
        <taxon>Magnoliopsida</taxon>
        <taxon>eudicotyledons</taxon>
        <taxon>Gunneridae</taxon>
        <taxon>Pentapetalae</taxon>
        <taxon>asterids</taxon>
        <taxon>lamiids</taxon>
        <taxon>Gentianales</taxon>
        <taxon>Rubiaceae</taxon>
        <taxon>Cinchonoideae</taxon>
        <taxon>Cinchoneae</taxon>
        <taxon>Cinchona</taxon>
    </lineage>
</organism>
<comment type="caution">
    <text evidence="1">The sequence shown here is derived from an EMBL/GenBank/DDBJ whole genome shotgun (WGS) entry which is preliminary data.</text>
</comment>
<dbReference type="Proteomes" id="UP001630127">
    <property type="component" value="Unassembled WGS sequence"/>
</dbReference>
<sequence length="189" mass="21000">MKGSEGPPAATVAERTEEKEEKVFIRIRGRNVLQVVDPRQSLQNSVGHIYPQPAYTGIRNVIQSVYTEGRVRALYRGDIGSSKEISTATKQYRGCCSPTTIHGNHGRPEDLLGTVHHNEKGIYMFAELSNIGKTRNKNKIRSAGRGKWHGNAIEVVKKIGETIGKGRRTGYSFHLMDVTLGLIESSIRK</sequence>
<proteinExistence type="predicted"/>
<evidence type="ECO:0008006" key="3">
    <source>
        <dbReference type="Google" id="ProtNLM"/>
    </source>
</evidence>
<name>A0ABD2YIX9_9GENT</name>
<dbReference type="AlphaFoldDB" id="A0ABD2YIX9"/>